<dbReference type="GO" id="GO:0005634">
    <property type="term" value="C:nucleus"/>
    <property type="evidence" value="ECO:0007669"/>
    <property type="project" value="UniProtKB-SubCell"/>
</dbReference>
<dbReference type="EMBL" id="JAHLQT010024345">
    <property type="protein sequence ID" value="KAG7165444.1"/>
    <property type="molecule type" value="Genomic_DNA"/>
</dbReference>
<feature type="signal peptide" evidence="9">
    <location>
        <begin position="1"/>
        <end position="21"/>
    </location>
</feature>
<evidence type="ECO:0000259" key="10">
    <source>
        <dbReference type="PROSITE" id="PS50157"/>
    </source>
</evidence>
<evidence type="ECO:0000256" key="5">
    <source>
        <dbReference type="ARBA" id="ARBA00022833"/>
    </source>
</evidence>
<proteinExistence type="inferred from homology"/>
<name>A0A8J5K5P4_HOMAM</name>
<keyword evidence="2" id="KW-0479">Metal-binding</keyword>
<feature type="domain" description="C2H2-type" evidence="10">
    <location>
        <begin position="63"/>
        <end position="88"/>
    </location>
</feature>
<dbReference type="PROSITE" id="PS50157">
    <property type="entry name" value="ZINC_FINGER_C2H2_2"/>
    <property type="match status" value="4"/>
</dbReference>
<keyword evidence="12" id="KW-1185">Reference proteome</keyword>
<feature type="domain" description="C2H2-type" evidence="10">
    <location>
        <begin position="180"/>
        <end position="210"/>
    </location>
</feature>
<dbReference type="Proteomes" id="UP000747542">
    <property type="component" value="Unassembled WGS sequence"/>
</dbReference>
<dbReference type="PANTHER" id="PTHR24388:SF54">
    <property type="entry name" value="PROTEIN ESCARGOT"/>
    <property type="match status" value="1"/>
</dbReference>
<comment type="subcellular location">
    <subcellularLocation>
        <location evidence="1">Nucleus</location>
    </subcellularLocation>
</comment>
<feature type="domain" description="C2H2-type" evidence="10">
    <location>
        <begin position="35"/>
        <end position="62"/>
    </location>
</feature>
<dbReference type="FunFam" id="3.30.160.60:FF:000446">
    <property type="entry name" value="Zinc finger protein"/>
    <property type="match status" value="1"/>
</dbReference>
<dbReference type="Pfam" id="PF12874">
    <property type="entry name" value="zf-met"/>
    <property type="match status" value="1"/>
</dbReference>
<comment type="similarity">
    <text evidence="7">Belongs to the snail C2H2-type zinc-finger protein family.</text>
</comment>
<evidence type="ECO:0000256" key="8">
    <source>
        <dbReference type="PROSITE-ProRule" id="PRU00042"/>
    </source>
</evidence>
<keyword evidence="5" id="KW-0862">Zinc</keyword>
<dbReference type="InterPro" id="IPR036236">
    <property type="entry name" value="Znf_C2H2_sf"/>
</dbReference>
<protein>
    <submittedName>
        <fullName evidence="11">Zinc finger protein 888-like 2</fullName>
    </submittedName>
</protein>
<dbReference type="GO" id="GO:0008270">
    <property type="term" value="F:zinc ion binding"/>
    <property type="evidence" value="ECO:0007669"/>
    <property type="project" value="UniProtKB-KW"/>
</dbReference>
<evidence type="ECO:0000256" key="9">
    <source>
        <dbReference type="SAM" id="SignalP"/>
    </source>
</evidence>
<dbReference type="PANTHER" id="PTHR24388">
    <property type="entry name" value="ZINC FINGER PROTEIN"/>
    <property type="match status" value="1"/>
</dbReference>
<dbReference type="SUPFAM" id="SSF57667">
    <property type="entry name" value="beta-beta-alpha zinc fingers"/>
    <property type="match status" value="2"/>
</dbReference>
<organism evidence="11 12">
    <name type="scientific">Homarus americanus</name>
    <name type="common">American lobster</name>
    <dbReference type="NCBI Taxonomy" id="6706"/>
    <lineage>
        <taxon>Eukaryota</taxon>
        <taxon>Metazoa</taxon>
        <taxon>Ecdysozoa</taxon>
        <taxon>Arthropoda</taxon>
        <taxon>Crustacea</taxon>
        <taxon>Multicrustacea</taxon>
        <taxon>Malacostraca</taxon>
        <taxon>Eumalacostraca</taxon>
        <taxon>Eucarida</taxon>
        <taxon>Decapoda</taxon>
        <taxon>Pleocyemata</taxon>
        <taxon>Astacidea</taxon>
        <taxon>Nephropoidea</taxon>
        <taxon>Nephropidae</taxon>
        <taxon>Homarus</taxon>
    </lineage>
</organism>
<reference evidence="11" key="1">
    <citation type="journal article" date="2021" name="Sci. Adv.">
        <title>The American lobster genome reveals insights on longevity, neural, and immune adaptations.</title>
        <authorList>
            <person name="Polinski J.M."/>
            <person name="Zimin A.V."/>
            <person name="Clark K.F."/>
            <person name="Kohn A.B."/>
            <person name="Sadowski N."/>
            <person name="Timp W."/>
            <person name="Ptitsyn A."/>
            <person name="Khanna P."/>
            <person name="Romanova D.Y."/>
            <person name="Williams P."/>
            <person name="Greenwood S.J."/>
            <person name="Moroz L.L."/>
            <person name="Walt D.R."/>
            <person name="Bodnar A.G."/>
        </authorList>
    </citation>
    <scope>NUCLEOTIDE SEQUENCE</scope>
    <source>
        <strain evidence="11">GMGI-L3</strain>
    </source>
</reference>
<evidence type="ECO:0000313" key="12">
    <source>
        <dbReference type="Proteomes" id="UP000747542"/>
    </source>
</evidence>
<dbReference type="AlphaFoldDB" id="A0A8J5K5P4"/>
<dbReference type="SMART" id="SM00355">
    <property type="entry name" value="ZnF_C2H2"/>
    <property type="match status" value="4"/>
</dbReference>
<dbReference type="PROSITE" id="PS00028">
    <property type="entry name" value="ZINC_FINGER_C2H2_1"/>
    <property type="match status" value="2"/>
</dbReference>
<gene>
    <name evidence="11" type="primary">Znf888-L2</name>
    <name evidence="11" type="ORF">Hamer_G007279</name>
</gene>
<dbReference type="InterPro" id="IPR050527">
    <property type="entry name" value="Snail/Krueppel_Znf"/>
</dbReference>
<keyword evidence="6" id="KW-0539">Nucleus</keyword>
<dbReference type="GO" id="GO:0000978">
    <property type="term" value="F:RNA polymerase II cis-regulatory region sequence-specific DNA binding"/>
    <property type="evidence" value="ECO:0007669"/>
    <property type="project" value="TreeGrafter"/>
</dbReference>
<keyword evidence="4 8" id="KW-0863">Zinc-finger</keyword>
<accession>A0A8J5K5P4</accession>
<keyword evidence="3" id="KW-0677">Repeat</keyword>
<evidence type="ECO:0000256" key="6">
    <source>
        <dbReference type="ARBA" id="ARBA00023242"/>
    </source>
</evidence>
<evidence type="ECO:0000256" key="3">
    <source>
        <dbReference type="ARBA" id="ARBA00022737"/>
    </source>
</evidence>
<evidence type="ECO:0000256" key="7">
    <source>
        <dbReference type="ARBA" id="ARBA00037948"/>
    </source>
</evidence>
<dbReference type="InterPro" id="IPR013087">
    <property type="entry name" value="Znf_C2H2_type"/>
</dbReference>
<evidence type="ECO:0000256" key="4">
    <source>
        <dbReference type="ARBA" id="ARBA00022771"/>
    </source>
</evidence>
<feature type="chain" id="PRO_5035316542" evidence="9">
    <location>
        <begin position="22"/>
        <end position="216"/>
    </location>
</feature>
<evidence type="ECO:0000313" key="11">
    <source>
        <dbReference type="EMBL" id="KAG7165444.1"/>
    </source>
</evidence>
<keyword evidence="9" id="KW-0732">Signal</keyword>
<dbReference type="Pfam" id="PF00096">
    <property type="entry name" value="zf-C2H2"/>
    <property type="match status" value="1"/>
</dbReference>
<evidence type="ECO:0000256" key="2">
    <source>
        <dbReference type="ARBA" id="ARBA00022723"/>
    </source>
</evidence>
<dbReference type="Gene3D" id="3.30.160.60">
    <property type="entry name" value="Classic Zinc Finger"/>
    <property type="match status" value="3"/>
</dbReference>
<sequence>MRHSSLVVISLQWRILRLTGSTDFAGVTGEPKRKYPCMFCGKLFLRRGHASQHERKHTGNLPYSCEICNKKFINKSHYDYHMTRSLEHQTNLRNTGGCDGGGGGDDYGEEEVVKVLVDKAFCLLPSFPYMDHPASSSSGPYPAISAPQQVGYGCQVCGQIIQRRDNYRRHLRLHSGLLPFQCHLCPRRFNTRYHLQYHLKCSKVHAAASDSEQVDA</sequence>
<feature type="domain" description="C2H2-type" evidence="10">
    <location>
        <begin position="152"/>
        <end position="179"/>
    </location>
</feature>
<comment type="caution">
    <text evidence="11">The sequence shown here is derived from an EMBL/GenBank/DDBJ whole genome shotgun (WGS) entry which is preliminary data.</text>
</comment>
<dbReference type="GO" id="GO:0000981">
    <property type="term" value="F:DNA-binding transcription factor activity, RNA polymerase II-specific"/>
    <property type="evidence" value="ECO:0007669"/>
    <property type="project" value="TreeGrafter"/>
</dbReference>
<evidence type="ECO:0000256" key="1">
    <source>
        <dbReference type="ARBA" id="ARBA00004123"/>
    </source>
</evidence>